<evidence type="ECO:0000313" key="2">
    <source>
        <dbReference type="EMBL" id="MFD1588662.1"/>
    </source>
</evidence>
<accession>A0ABD6CED7</accession>
<dbReference type="Gene3D" id="3.40.50.10420">
    <property type="entry name" value="NagB/RpiA/CoA transferase-like"/>
    <property type="match status" value="1"/>
</dbReference>
<organism evidence="2 3">
    <name type="scientific">Halorientalis brevis</name>
    <dbReference type="NCBI Taxonomy" id="1126241"/>
    <lineage>
        <taxon>Archaea</taxon>
        <taxon>Methanobacteriati</taxon>
        <taxon>Methanobacteriota</taxon>
        <taxon>Stenosarchaea group</taxon>
        <taxon>Halobacteria</taxon>
        <taxon>Halobacteriales</taxon>
        <taxon>Haloarculaceae</taxon>
        <taxon>Halorientalis</taxon>
    </lineage>
</organism>
<feature type="domain" description="LUD" evidence="1">
    <location>
        <begin position="67"/>
        <end position="165"/>
    </location>
</feature>
<comment type="caution">
    <text evidence="2">The sequence shown here is derived from an EMBL/GenBank/DDBJ whole genome shotgun (WGS) entry which is preliminary data.</text>
</comment>
<keyword evidence="3" id="KW-1185">Reference proteome</keyword>
<evidence type="ECO:0000313" key="3">
    <source>
        <dbReference type="Proteomes" id="UP001597119"/>
    </source>
</evidence>
<gene>
    <name evidence="2" type="ORF">ACFR9U_16920</name>
</gene>
<dbReference type="PANTHER" id="PTHR43682">
    <property type="entry name" value="LACTATE UTILIZATION PROTEIN C"/>
    <property type="match status" value="1"/>
</dbReference>
<dbReference type="RefSeq" id="WP_247378319.1">
    <property type="nucleotide sequence ID" value="NZ_JALLGV010000005.1"/>
</dbReference>
<dbReference type="SUPFAM" id="SSF100950">
    <property type="entry name" value="NagB/RpiA/CoA transferase-like"/>
    <property type="match status" value="1"/>
</dbReference>
<evidence type="ECO:0000259" key="1">
    <source>
        <dbReference type="Pfam" id="PF02589"/>
    </source>
</evidence>
<reference evidence="2 3" key="1">
    <citation type="journal article" date="2019" name="Int. J. Syst. Evol. Microbiol.">
        <title>The Global Catalogue of Microorganisms (GCM) 10K type strain sequencing project: providing services to taxonomists for standard genome sequencing and annotation.</title>
        <authorList>
            <consortium name="The Broad Institute Genomics Platform"/>
            <consortium name="The Broad Institute Genome Sequencing Center for Infectious Disease"/>
            <person name="Wu L."/>
            <person name="Ma J."/>
        </authorList>
    </citation>
    <scope>NUCLEOTIDE SEQUENCE [LARGE SCALE GENOMIC DNA]</scope>
    <source>
        <strain evidence="2 3">CGMCC 1.12125</strain>
    </source>
</reference>
<dbReference type="EMBL" id="JBHUDJ010000014">
    <property type="protein sequence ID" value="MFD1588662.1"/>
    <property type="molecule type" value="Genomic_DNA"/>
</dbReference>
<dbReference type="PANTHER" id="PTHR43682:SF1">
    <property type="entry name" value="LACTATE UTILIZATION PROTEIN C"/>
    <property type="match status" value="1"/>
</dbReference>
<dbReference type="Pfam" id="PF02589">
    <property type="entry name" value="LUD_dom"/>
    <property type="match status" value="1"/>
</dbReference>
<dbReference type="InterPro" id="IPR037171">
    <property type="entry name" value="NagB/RpiA_transferase-like"/>
</dbReference>
<dbReference type="InterPro" id="IPR003741">
    <property type="entry name" value="LUD_dom"/>
</dbReference>
<dbReference type="Proteomes" id="UP001597119">
    <property type="component" value="Unassembled WGS sequence"/>
</dbReference>
<dbReference type="InterPro" id="IPR024185">
    <property type="entry name" value="FTHF_cligase-like_sf"/>
</dbReference>
<protein>
    <submittedName>
        <fullName evidence="2">LUD domain-containing protein</fullName>
    </submittedName>
</protein>
<proteinExistence type="predicted"/>
<dbReference type="AlphaFoldDB" id="A0ABD6CED7"/>
<sequence length="168" mass="17200">MSSETLSTFESSLQGVATVHTTSASSFAETLGDAIEEPAVGTPLPYDGVSLAETAVALDPSPLEIDAAVTGVTPTGIGIADYGTVTLPSSEAGGELVSLYPPRHVAVVAASDVVPDMRDAFERMGEDFERGTDTQVLATGPSATADMGTLVQGVHGPQETHVVVVEDR</sequence>
<name>A0ABD6CED7_9EURY</name>